<dbReference type="RefSeq" id="XP_013280258.1">
    <property type="nucleotide sequence ID" value="XM_013424804.1"/>
</dbReference>
<dbReference type="InterPro" id="IPR029068">
    <property type="entry name" value="Glyas_Bleomycin-R_OHBP_Dase"/>
</dbReference>
<dbReference type="InterPro" id="IPR004360">
    <property type="entry name" value="Glyas_Fos-R_dOase_dom"/>
</dbReference>
<dbReference type="AlphaFoldDB" id="A0A0D2GCL9"/>
<dbReference type="Pfam" id="PF00903">
    <property type="entry name" value="Glyoxalase"/>
    <property type="match status" value="1"/>
</dbReference>
<dbReference type="GO" id="GO:0004493">
    <property type="term" value="F:methylmalonyl-CoA epimerase activity"/>
    <property type="evidence" value="ECO:0007669"/>
    <property type="project" value="TreeGrafter"/>
</dbReference>
<protein>
    <recommendedName>
        <fullName evidence="2">VOC domain-containing protein</fullName>
    </recommendedName>
</protein>
<dbReference type="PANTHER" id="PTHR43048">
    <property type="entry name" value="METHYLMALONYL-COA EPIMERASE"/>
    <property type="match status" value="1"/>
</dbReference>
<dbReference type="VEuPathDB" id="FungiDB:Z517_11196"/>
<dbReference type="OrthoDB" id="16820at2759"/>
<dbReference type="Proteomes" id="UP000053029">
    <property type="component" value="Unassembled WGS sequence"/>
</dbReference>
<gene>
    <name evidence="3" type="ORF">Z517_11196</name>
</gene>
<accession>A0A0D2GCL9</accession>
<reference evidence="3 4" key="1">
    <citation type="submission" date="2015-01" db="EMBL/GenBank/DDBJ databases">
        <title>The Genome Sequence of Fonsecaea pedrosoi CBS 271.37.</title>
        <authorList>
            <consortium name="The Broad Institute Genomics Platform"/>
            <person name="Cuomo C."/>
            <person name="de Hoog S."/>
            <person name="Gorbushina A."/>
            <person name="Stielow B."/>
            <person name="Teixiera M."/>
            <person name="Abouelleil A."/>
            <person name="Chapman S.B."/>
            <person name="Priest M."/>
            <person name="Young S.K."/>
            <person name="Wortman J."/>
            <person name="Nusbaum C."/>
            <person name="Birren B."/>
        </authorList>
    </citation>
    <scope>NUCLEOTIDE SEQUENCE [LARGE SCALE GENOMIC DNA]</scope>
    <source>
        <strain evidence="3 4">CBS 271.37</strain>
    </source>
</reference>
<evidence type="ECO:0000259" key="2">
    <source>
        <dbReference type="PROSITE" id="PS51819"/>
    </source>
</evidence>
<dbReference type="GO" id="GO:0046491">
    <property type="term" value="P:L-methylmalonyl-CoA metabolic process"/>
    <property type="evidence" value="ECO:0007669"/>
    <property type="project" value="TreeGrafter"/>
</dbReference>
<sequence>MPTKPTLNVNHLALSVPDIGAAVDWYTSVFGFTMIGSVMEVNKNSPTGPIISSIYGEEFEQVKLAILTSANGVGLEMFEFVRPKYNGPERRVDWCPDTYTKGGVFHFCFTVANVEETARRAIESGGKNVGVLVEPAEGEQAFFVQDPWGNVIELLSCSFDVLFLKRLGG</sequence>
<dbReference type="GeneID" id="25310686"/>
<keyword evidence="4" id="KW-1185">Reference proteome</keyword>
<proteinExistence type="predicted"/>
<name>A0A0D2GCL9_9EURO</name>
<dbReference type="Gene3D" id="3.10.180.10">
    <property type="entry name" value="2,3-Dihydroxybiphenyl 1,2-Dioxygenase, domain 1"/>
    <property type="match status" value="1"/>
</dbReference>
<dbReference type="PANTHER" id="PTHR43048:SF6">
    <property type="entry name" value="BLR8189 PROTEIN"/>
    <property type="match status" value="1"/>
</dbReference>
<dbReference type="PROSITE" id="PS51819">
    <property type="entry name" value="VOC"/>
    <property type="match status" value="1"/>
</dbReference>
<dbReference type="InterPro" id="IPR051785">
    <property type="entry name" value="MMCE/EMCE_epimerase"/>
</dbReference>
<dbReference type="InterPro" id="IPR037523">
    <property type="entry name" value="VOC_core"/>
</dbReference>
<evidence type="ECO:0000256" key="1">
    <source>
        <dbReference type="ARBA" id="ARBA00022723"/>
    </source>
</evidence>
<feature type="domain" description="VOC" evidence="2">
    <location>
        <begin position="8"/>
        <end position="157"/>
    </location>
</feature>
<evidence type="ECO:0000313" key="4">
    <source>
        <dbReference type="Proteomes" id="UP000053029"/>
    </source>
</evidence>
<dbReference type="STRING" id="1442368.A0A0D2GCL9"/>
<dbReference type="SUPFAM" id="SSF54593">
    <property type="entry name" value="Glyoxalase/Bleomycin resistance protein/Dihydroxybiphenyl dioxygenase"/>
    <property type="match status" value="1"/>
</dbReference>
<dbReference type="GO" id="GO:0046872">
    <property type="term" value="F:metal ion binding"/>
    <property type="evidence" value="ECO:0007669"/>
    <property type="project" value="UniProtKB-KW"/>
</dbReference>
<dbReference type="EMBL" id="KN846975">
    <property type="protein sequence ID" value="KIW76450.1"/>
    <property type="molecule type" value="Genomic_DNA"/>
</dbReference>
<keyword evidence="1" id="KW-0479">Metal-binding</keyword>
<evidence type="ECO:0000313" key="3">
    <source>
        <dbReference type="EMBL" id="KIW76450.1"/>
    </source>
</evidence>
<dbReference type="HOGENOM" id="CLU_046006_7_0_1"/>
<organism evidence="3 4">
    <name type="scientific">Fonsecaea pedrosoi CBS 271.37</name>
    <dbReference type="NCBI Taxonomy" id="1442368"/>
    <lineage>
        <taxon>Eukaryota</taxon>
        <taxon>Fungi</taxon>
        <taxon>Dikarya</taxon>
        <taxon>Ascomycota</taxon>
        <taxon>Pezizomycotina</taxon>
        <taxon>Eurotiomycetes</taxon>
        <taxon>Chaetothyriomycetidae</taxon>
        <taxon>Chaetothyriales</taxon>
        <taxon>Herpotrichiellaceae</taxon>
        <taxon>Fonsecaea</taxon>
    </lineage>
</organism>